<dbReference type="Proteomes" id="UP000183810">
    <property type="component" value="Chromosome"/>
</dbReference>
<dbReference type="OrthoDB" id="4350592at2"/>
<name>A0A1J0W311_9NOCA</name>
<protein>
    <recommendedName>
        <fullName evidence="4">Integral membrane protein</fullName>
    </recommendedName>
</protein>
<evidence type="ECO:0000313" key="2">
    <source>
        <dbReference type="EMBL" id="APE38686.1"/>
    </source>
</evidence>
<dbReference type="SUPFAM" id="SSF103473">
    <property type="entry name" value="MFS general substrate transporter"/>
    <property type="match status" value="1"/>
</dbReference>
<keyword evidence="1" id="KW-1133">Transmembrane helix</keyword>
<evidence type="ECO:0000256" key="1">
    <source>
        <dbReference type="SAM" id="Phobius"/>
    </source>
</evidence>
<keyword evidence="3" id="KW-1185">Reference proteome</keyword>
<dbReference type="AlphaFoldDB" id="A0A1J0W311"/>
<reference evidence="2" key="1">
    <citation type="submission" date="2016-11" db="EMBL/GenBank/DDBJ databases">
        <authorList>
            <person name="Jaros S."/>
            <person name="Januszkiewicz K."/>
            <person name="Wedrychowicz H."/>
        </authorList>
    </citation>
    <scope>NUCLEOTIDE SEQUENCE [LARGE SCALE GENOMIC DNA]</scope>
    <source>
        <strain evidence="2">Y48</strain>
    </source>
</reference>
<proteinExistence type="predicted"/>
<dbReference type="InterPro" id="IPR036259">
    <property type="entry name" value="MFS_trans_sf"/>
</dbReference>
<feature type="transmembrane region" description="Helical" evidence="1">
    <location>
        <begin position="98"/>
        <end position="117"/>
    </location>
</feature>
<feature type="transmembrane region" description="Helical" evidence="1">
    <location>
        <begin position="48"/>
        <end position="68"/>
    </location>
</feature>
<organism evidence="2 3">
    <name type="scientific">Nocardia mangyaensis</name>
    <dbReference type="NCBI Taxonomy" id="2213200"/>
    <lineage>
        <taxon>Bacteria</taxon>
        <taxon>Bacillati</taxon>
        <taxon>Actinomycetota</taxon>
        <taxon>Actinomycetes</taxon>
        <taxon>Mycobacteriales</taxon>
        <taxon>Nocardiaceae</taxon>
        <taxon>Nocardia</taxon>
    </lineage>
</organism>
<dbReference type="EMBL" id="CP018082">
    <property type="protein sequence ID" value="APE38686.1"/>
    <property type="molecule type" value="Genomic_DNA"/>
</dbReference>
<keyword evidence="1" id="KW-0812">Transmembrane</keyword>
<keyword evidence="1" id="KW-0472">Membrane</keyword>
<dbReference type="KEGG" id="nsl:BOX37_24265"/>
<gene>
    <name evidence="2" type="ORF">BOX37_24265</name>
</gene>
<evidence type="ECO:0000313" key="3">
    <source>
        <dbReference type="Proteomes" id="UP000183810"/>
    </source>
</evidence>
<feature type="transmembrane region" description="Helical" evidence="1">
    <location>
        <begin position="75"/>
        <end position="92"/>
    </location>
</feature>
<feature type="transmembrane region" description="Helical" evidence="1">
    <location>
        <begin position="12"/>
        <end position="36"/>
    </location>
</feature>
<evidence type="ECO:0008006" key="4">
    <source>
        <dbReference type="Google" id="ProtNLM"/>
    </source>
</evidence>
<accession>A0A1J0W311</accession>
<sequence length="136" mass="14091">MPTGIPTTVRVAGGLVALEGMAGVVTAIVLIVRAMNGHDQSMASGVGTAIWFAVLFGGVLAAGIALFTGRRWGRAVAVIAQVLLLPVVWSLLTDSHQPLFGSLLGIVVVGAIVALFAPASSRWMAQDYGELPEEPR</sequence>